<dbReference type="CDD" id="cd02799">
    <property type="entry name" value="tRNA_bind_EMAP-II_like"/>
    <property type="match status" value="1"/>
</dbReference>
<dbReference type="GO" id="GO:0000049">
    <property type="term" value="F:tRNA binding"/>
    <property type="evidence" value="ECO:0007669"/>
    <property type="project" value="UniProtKB-UniRule"/>
</dbReference>
<feature type="domain" description="TRNA-binding" evidence="7">
    <location>
        <begin position="225"/>
        <end position="328"/>
    </location>
</feature>
<gene>
    <name evidence="8" type="ORF">ACH5RR_016899</name>
</gene>
<evidence type="ECO:0000256" key="6">
    <source>
        <dbReference type="PROSITE-ProRule" id="PRU00209"/>
    </source>
</evidence>
<dbReference type="Pfam" id="PF21972">
    <property type="entry name" value="Arc1p_N_like"/>
    <property type="match status" value="1"/>
</dbReference>
<dbReference type="InterPro" id="IPR002547">
    <property type="entry name" value="tRNA-bd_dom"/>
</dbReference>
<evidence type="ECO:0000313" key="8">
    <source>
        <dbReference type="EMBL" id="KAL3524065.1"/>
    </source>
</evidence>
<dbReference type="PROSITE" id="PS50886">
    <property type="entry name" value="TRBD"/>
    <property type="match status" value="1"/>
</dbReference>
<dbReference type="GO" id="GO:0005737">
    <property type="term" value="C:cytoplasm"/>
    <property type="evidence" value="ECO:0007669"/>
    <property type="project" value="UniProtKB-SubCell"/>
</dbReference>
<name>A0ABD3A0H0_9GENT</name>
<protein>
    <recommendedName>
        <fullName evidence="7">tRNA-binding domain-containing protein</fullName>
    </recommendedName>
</protein>
<evidence type="ECO:0000256" key="2">
    <source>
        <dbReference type="ARBA" id="ARBA00022490"/>
    </source>
</evidence>
<reference evidence="8 9" key="1">
    <citation type="submission" date="2024-11" db="EMBL/GenBank/DDBJ databases">
        <title>A near-complete genome assembly of Cinchona calisaya.</title>
        <authorList>
            <person name="Lian D.C."/>
            <person name="Zhao X.W."/>
            <person name="Wei L."/>
        </authorList>
    </citation>
    <scope>NUCLEOTIDE SEQUENCE [LARGE SCALE GENOMIC DNA]</scope>
    <source>
        <tissue evidence="8">Nenye</tissue>
    </source>
</reference>
<dbReference type="InterPro" id="IPR012340">
    <property type="entry name" value="NA-bd_OB-fold"/>
</dbReference>
<dbReference type="AlphaFoldDB" id="A0ABD3A0H0"/>
<comment type="caution">
    <text evidence="8">The sequence shown here is derived from an EMBL/GenBank/DDBJ whole genome shotgun (WGS) entry which is preliminary data.</text>
</comment>
<dbReference type="Proteomes" id="UP001630127">
    <property type="component" value="Unassembled WGS sequence"/>
</dbReference>
<dbReference type="SUPFAM" id="SSF47616">
    <property type="entry name" value="GST C-terminal domain-like"/>
    <property type="match status" value="1"/>
</dbReference>
<evidence type="ECO:0000256" key="1">
    <source>
        <dbReference type="ARBA" id="ARBA00004496"/>
    </source>
</evidence>
<comment type="subcellular location">
    <subcellularLocation>
        <location evidence="1">Cytoplasm</location>
    </subcellularLocation>
</comment>
<dbReference type="EMBL" id="JBJUIK010000007">
    <property type="protein sequence ID" value="KAL3524065.1"/>
    <property type="molecule type" value="Genomic_DNA"/>
</dbReference>
<keyword evidence="5" id="KW-0648">Protein biosynthesis</keyword>
<evidence type="ECO:0000256" key="3">
    <source>
        <dbReference type="ARBA" id="ARBA00022555"/>
    </source>
</evidence>
<keyword evidence="2" id="KW-0963">Cytoplasm</keyword>
<keyword evidence="3 6" id="KW-0820">tRNA-binding</keyword>
<evidence type="ECO:0000256" key="5">
    <source>
        <dbReference type="ARBA" id="ARBA00022917"/>
    </source>
</evidence>
<accession>A0ABD3A0H0</accession>
<evidence type="ECO:0000256" key="4">
    <source>
        <dbReference type="ARBA" id="ARBA00022884"/>
    </source>
</evidence>
<dbReference type="InterPro" id="IPR036282">
    <property type="entry name" value="Glutathione-S-Trfase_C_sf"/>
</dbReference>
<sequence>MASVNLKQNIVSALCKYLSLDSKVYLGDVDNDLKSLCIKIVKSSSDGDALVKDKEFTKWVAFAESLLPVDSEGCLKFLSELNDDLTKKSVILGNGLKPSAADVVVFSAVHPFVIGFSNSDRLKFPQLLRWMDYIQNKVDFGDLLKRILIEKVQFQPPVVKNVNKVEPESATKKAVQETKEASATKAESKVVKSVDTKKVVAENQAPGDKKKLIDKEPVGKDTEVSVSLLKIQIGLVRKASQHPSADSLLVEEIDIGESKPRQVVSGLAKYITPEQFTNRHVVLITNVKPSKLRDVMSEGLVLCASNQDHTIVEPLVVPEGAKIGECVTFTGFEGKPEDVLNPKKKQLEKITPHLLTDGSGIATFKGVPFMTSAGSCKSSIPNASIK</sequence>
<dbReference type="InterPro" id="IPR051270">
    <property type="entry name" value="Tyrosine-tRNA_ligase_regulator"/>
</dbReference>
<dbReference type="GO" id="GO:0006412">
    <property type="term" value="P:translation"/>
    <property type="evidence" value="ECO:0007669"/>
    <property type="project" value="UniProtKB-KW"/>
</dbReference>
<dbReference type="PANTHER" id="PTHR11586:SF33">
    <property type="entry name" value="AMINOACYL TRNA SYNTHASE COMPLEX-INTERACTING MULTIFUNCTIONAL PROTEIN 1"/>
    <property type="match status" value="1"/>
</dbReference>
<dbReference type="Gene3D" id="2.40.50.140">
    <property type="entry name" value="Nucleic acid-binding proteins"/>
    <property type="match status" value="1"/>
</dbReference>
<dbReference type="Gene3D" id="1.20.1050.10">
    <property type="match status" value="1"/>
</dbReference>
<organism evidence="8 9">
    <name type="scientific">Cinchona calisaya</name>
    <dbReference type="NCBI Taxonomy" id="153742"/>
    <lineage>
        <taxon>Eukaryota</taxon>
        <taxon>Viridiplantae</taxon>
        <taxon>Streptophyta</taxon>
        <taxon>Embryophyta</taxon>
        <taxon>Tracheophyta</taxon>
        <taxon>Spermatophyta</taxon>
        <taxon>Magnoliopsida</taxon>
        <taxon>eudicotyledons</taxon>
        <taxon>Gunneridae</taxon>
        <taxon>Pentapetalae</taxon>
        <taxon>asterids</taxon>
        <taxon>lamiids</taxon>
        <taxon>Gentianales</taxon>
        <taxon>Rubiaceae</taxon>
        <taxon>Cinchonoideae</taxon>
        <taxon>Cinchoneae</taxon>
        <taxon>Cinchona</taxon>
    </lineage>
</organism>
<dbReference type="FunFam" id="2.40.50.140:FF:000047">
    <property type="entry name" value="tyrosine--tRNA ligase, cytoplasmic isoform X2"/>
    <property type="match status" value="1"/>
</dbReference>
<dbReference type="PANTHER" id="PTHR11586">
    <property type="entry name" value="TRNA-AMINOACYLATION COFACTOR ARC1 FAMILY MEMBER"/>
    <property type="match status" value="1"/>
</dbReference>
<dbReference type="GO" id="GO:0032991">
    <property type="term" value="C:protein-containing complex"/>
    <property type="evidence" value="ECO:0007669"/>
    <property type="project" value="UniProtKB-ARBA"/>
</dbReference>
<dbReference type="InterPro" id="IPR053836">
    <property type="entry name" value="Arc1-like_N"/>
</dbReference>
<evidence type="ECO:0000259" key="7">
    <source>
        <dbReference type="PROSITE" id="PS50886"/>
    </source>
</evidence>
<evidence type="ECO:0000313" key="9">
    <source>
        <dbReference type="Proteomes" id="UP001630127"/>
    </source>
</evidence>
<keyword evidence="4 6" id="KW-0694">RNA-binding</keyword>
<proteinExistence type="predicted"/>
<keyword evidence="9" id="KW-1185">Reference proteome</keyword>
<dbReference type="SUPFAM" id="SSF50249">
    <property type="entry name" value="Nucleic acid-binding proteins"/>
    <property type="match status" value="1"/>
</dbReference>
<dbReference type="Pfam" id="PF01588">
    <property type="entry name" value="tRNA_bind"/>
    <property type="match status" value="1"/>
</dbReference>